<organism evidence="1 2">
    <name type="scientific">Xenorhabdus poinarii G6</name>
    <dbReference type="NCBI Taxonomy" id="1354304"/>
    <lineage>
        <taxon>Bacteria</taxon>
        <taxon>Pseudomonadati</taxon>
        <taxon>Pseudomonadota</taxon>
        <taxon>Gammaproteobacteria</taxon>
        <taxon>Enterobacterales</taxon>
        <taxon>Morganellaceae</taxon>
        <taxon>Xenorhabdus</taxon>
    </lineage>
</organism>
<dbReference type="InterPro" id="IPR020288">
    <property type="entry name" value="Sheath_initiator"/>
</dbReference>
<dbReference type="Pfam" id="PF10934">
    <property type="entry name" value="Sheath_initiator"/>
    <property type="match status" value="1"/>
</dbReference>
<name>A0A068R4M5_9GAMM</name>
<evidence type="ECO:0000313" key="1">
    <source>
        <dbReference type="EMBL" id="CDG21075.1"/>
    </source>
</evidence>
<reference evidence="1 2" key="1">
    <citation type="submission" date="2013-07" db="EMBL/GenBank/DDBJ databases">
        <authorList>
            <person name="Genoscope - CEA"/>
        </authorList>
    </citation>
    <scope>NUCLEOTIDE SEQUENCE [LARGE SCALE GENOMIC DNA]</scope>
    <source>
        <strain evidence="1 2">G6</strain>
    </source>
</reference>
<dbReference type="OrthoDB" id="6638116at2"/>
<sequence>MITFAVDENNDLVLGDDGNLSLCKNAQAVSNLCVHYARALRGEMLHKVDKGLPYWKTVFGRQADIPMFEAAFRERMREVDGVEEVVSFQAEIADNELRYITVIRSIYGSFTLNG</sequence>
<dbReference type="KEGG" id="xpo:XPG1_1420"/>
<dbReference type="HOGENOM" id="CLU_162488_0_0_6"/>
<evidence type="ECO:0008006" key="3">
    <source>
        <dbReference type="Google" id="ProtNLM"/>
    </source>
</evidence>
<dbReference type="EMBL" id="FO704551">
    <property type="protein sequence ID" value="CDG21075.1"/>
    <property type="molecule type" value="Genomic_DNA"/>
</dbReference>
<protein>
    <recommendedName>
        <fullName evidence="3">Phage related-protein</fullName>
    </recommendedName>
</protein>
<evidence type="ECO:0000313" key="2">
    <source>
        <dbReference type="Proteomes" id="UP000032735"/>
    </source>
</evidence>
<keyword evidence="2" id="KW-1185">Reference proteome</keyword>
<proteinExistence type="predicted"/>
<accession>A0A068R4M5</accession>
<dbReference type="Proteomes" id="UP000032735">
    <property type="component" value="Chromosome"/>
</dbReference>
<gene>
    <name evidence="1" type="ORF">XPG1_1420</name>
</gene>
<dbReference type="AlphaFoldDB" id="A0A068R4M5"/>
<dbReference type="STRING" id="1354304.XPG1_1420"/>
<dbReference type="RefSeq" id="WP_045958340.1">
    <property type="nucleotide sequence ID" value="NZ_FO704551.1"/>
</dbReference>